<dbReference type="Proteomes" id="UP000789508">
    <property type="component" value="Unassembled WGS sequence"/>
</dbReference>
<dbReference type="EMBL" id="CAJVPS010015562">
    <property type="protein sequence ID" value="CAG8686948.1"/>
    <property type="molecule type" value="Genomic_DNA"/>
</dbReference>
<keyword evidence="4" id="KW-1185">Reference proteome</keyword>
<proteinExistence type="predicted"/>
<accession>A0A9N9ES33</accession>
<evidence type="ECO:0000256" key="2">
    <source>
        <dbReference type="SAM" id="Phobius"/>
    </source>
</evidence>
<dbReference type="AlphaFoldDB" id="A0A9N9ES33"/>
<reference evidence="3" key="1">
    <citation type="submission" date="2021-06" db="EMBL/GenBank/DDBJ databases">
        <authorList>
            <person name="Kallberg Y."/>
            <person name="Tangrot J."/>
            <person name="Rosling A."/>
        </authorList>
    </citation>
    <scope>NUCLEOTIDE SEQUENCE</scope>
    <source>
        <strain evidence="3">FL130A</strain>
    </source>
</reference>
<gene>
    <name evidence="3" type="ORF">ALEPTO_LOCUS11068</name>
</gene>
<evidence type="ECO:0000256" key="1">
    <source>
        <dbReference type="SAM" id="MobiDB-lite"/>
    </source>
</evidence>
<name>A0A9N9ES33_9GLOM</name>
<feature type="compositionally biased region" description="Low complexity" evidence="1">
    <location>
        <begin position="246"/>
        <end position="258"/>
    </location>
</feature>
<keyword evidence="2" id="KW-0472">Membrane</keyword>
<feature type="transmembrane region" description="Helical" evidence="2">
    <location>
        <begin position="76"/>
        <end position="99"/>
    </location>
</feature>
<organism evidence="3 4">
    <name type="scientific">Ambispora leptoticha</name>
    <dbReference type="NCBI Taxonomy" id="144679"/>
    <lineage>
        <taxon>Eukaryota</taxon>
        <taxon>Fungi</taxon>
        <taxon>Fungi incertae sedis</taxon>
        <taxon>Mucoromycota</taxon>
        <taxon>Glomeromycotina</taxon>
        <taxon>Glomeromycetes</taxon>
        <taxon>Archaeosporales</taxon>
        <taxon>Ambisporaceae</taxon>
        <taxon>Ambispora</taxon>
    </lineage>
</organism>
<feature type="compositionally biased region" description="Basic and acidic residues" evidence="1">
    <location>
        <begin position="264"/>
        <end position="276"/>
    </location>
</feature>
<comment type="caution">
    <text evidence="3">The sequence shown here is derived from an EMBL/GenBank/DDBJ whole genome shotgun (WGS) entry which is preliminary data.</text>
</comment>
<sequence length="276" mass="31350">PIENIKPMVAATKTMNILTFDTLQTVDLSGGVCESFTIVKQNTVRIKSFETSDMTFKLFYSPDTYMIPKYIEKPPYSYFDLIGAVGGLLTYAFTAWTFLFGRGKYKSWGIIQRYLLRNSPNAEKIPLISAKDVFKKPANNIASPITLSCNNNTTSSNNDQGQIGKESTFYFDNPLPNSFSTQPKIDATSSTPTAPIYTDEQMFIRRVDARINQKLWFLEQTLSRHYLAGFRLRRYVHELENALKEASSVEEQPSSSLSYMVNDQEIHESVPKPPEL</sequence>
<keyword evidence="2" id="KW-0812">Transmembrane</keyword>
<protein>
    <submittedName>
        <fullName evidence="3">12273_t:CDS:1</fullName>
    </submittedName>
</protein>
<dbReference type="OrthoDB" id="5596129at2759"/>
<evidence type="ECO:0000313" key="4">
    <source>
        <dbReference type="Proteomes" id="UP000789508"/>
    </source>
</evidence>
<feature type="non-terminal residue" evidence="3">
    <location>
        <position position="1"/>
    </location>
</feature>
<feature type="region of interest" description="Disordered" evidence="1">
    <location>
        <begin position="246"/>
        <end position="276"/>
    </location>
</feature>
<evidence type="ECO:0000313" key="3">
    <source>
        <dbReference type="EMBL" id="CAG8686948.1"/>
    </source>
</evidence>
<keyword evidence="2" id="KW-1133">Transmembrane helix</keyword>